<comment type="caution">
    <text evidence="1">The sequence shown here is derived from an EMBL/GenBank/DDBJ whole genome shotgun (WGS) entry which is preliminary data.</text>
</comment>
<dbReference type="EMBL" id="BMPE01000004">
    <property type="protein sequence ID" value="GGL01187.1"/>
    <property type="molecule type" value="Genomic_DNA"/>
</dbReference>
<sequence>MFWNRKKFVASASFTGSAFDIALNYCEAHEVVTRLGLDNFSIKLGDSAVEVRRGVDDRWLEAQASFEVAATNGRSTSSYTQLTQKQFKHMTLILDMNREQGLVRFSQLTQYQAQPEKHVYNMLSAFEYFLSGTESRPWSTDDLLFYCDGKKFNNATEALLFYLRKVRRCRVINQTEGHVTFEVGGASVVVSLVTVPHEFVLRCGFNDFEKLMRNDRQALTPHYFAAAYRKFPLHTASYGFDDGTSELAISGTLTAGTEARPIFTATLAALYQVLLDSTERIKMNPGLLTGKQQLQSEEESILQAKQFEGDRTGGVEFLRDP</sequence>
<protein>
    <submittedName>
        <fullName evidence="1">Uncharacterized protein</fullName>
    </submittedName>
</protein>
<evidence type="ECO:0000313" key="2">
    <source>
        <dbReference type="Proteomes" id="UP000604341"/>
    </source>
</evidence>
<keyword evidence="2" id="KW-1185">Reference proteome</keyword>
<accession>A0ABQ2FKG7</accession>
<reference evidence="2" key="1">
    <citation type="journal article" date="2019" name="Int. J. Syst. Evol. Microbiol.">
        <title>The Global Catalogue of Microorganisms (GCM) 10K type strain sequencing project: providing services to taxonomists for standard genome sequencing and annotation.</title>
        <authorList>
            <consortium name="The Broad Institute Genomics Platform"/>
            <consortium name="The Broad Institute Genome Sequencing Center for Infectious Disease"/>
            <person name="Wu L."/>
            <person name="Ma J."/>
        </authorList>
    </citation>
    <scope>NUCLEOTIDE SEQUENCE [LARGE SCALE GENOMIC DNA]</scope>
    <source>
        <strain evidence="2">JCM 19173</strain>
    </source>
</reference>
<organism evidence="1 2">
    <name type="scientific">Deinococcus radiotolerans</name>
    <dbReference type="NCBI Taxonomy" id="1309407"/>
    <lineage>
        <taxon>Bacteria</taxon>
        <taxon>Thermotogati</taxon>
        <taxon>Deinococcota</taxon>
        <taxon>Deinococci</taxon>
        <taxon>Deinococcales</taxon>
        <taxon>Deinococcaceae</taxon>
        <taxon>Deinococcus</taxon>
    </lineage>
</organism>
<evidence type="ECO:0000313" key="1">
    <source>
        <dbReference type="EMBL" id="GGL01187.1"/>
    </source>
</evidence>
<gene>
    <name evidence="1" type="ORF">GCM10010844_19510</name>
</gene>
<dbReference type="Proteomes" id="UP000604341">
    <property type="component" value="Unassembled WGS sequence"/>
</dbReference>
<name>A0ABQ2FKG7_9DEIO</name>
<proteinExistence type="predicted"/>